<reference evidence="3" key="1">
    <citation type="submission" date="2019-09" db="EMBL/GenBank/DDBJ databases">
        <authorList>
            <person name="Ashton P.M."/>
            <person name="Dallman T."/>
            <person name="Nair S."/>
            <person name="De Pinna E."/>
            <person name="Peters T."/>
            <person name="Grant K."/>
        </authorList>
    </citation>
    <scope>NUCLEOTIDE SEQUENCE</scope>
    <source>
        <strain evidence="3">169598</strain>
    </source>
</reference>
<feature type="domain" description="AMP-dependent synthetase/ligase" evidence="1">
    <location>
        <begin position="118"/>
        <end position="302"/>
    </location>
</feature>
<dbReference type="InterPro" id="IPR042099">
    <property type="entry name" value="ANL_N_sf"/>
</dbReference>
<dbReference type="EMBL" id="AAKFEF010000002">
    <property type="protein sequence ID" value="ECR2422344.1"/>
    <property type="molecule type" value="Genomic_DNA"/>
</dbReference>
<proteinExistence type="predicted"/>
<feature type="domain" description="AMP-binding enzyme C-terminal" evidence="2">
    <location>
        <begin position="362"/>
        <end position="439"/>
    </location>
</feature>
<dbReference type="GO" id="GO:0031956">
    <property type="term" value="F:medium-chain fatty acid-CoA ligase activity"/>
    <property type="evidence" value="ECO:0007669"/>
    <property type="project" value="TreeGrafter"/>
</dbReference>
<dbReference type="InterPro" id="IPR000873">
    <property type="entry name" value="AMP-dep_synth/lig_dom"/>
</dbReference>
<organism evidence="3">
    <name type="scientific">Campylobacter coli</name>
    <dbReference type="NCBI Taxonomy" id="195"/>
    <lineage>
        <taxon>Bacteria</taxon>
        <taxon>Pseudomonadati</taxon>
        <taxon>Campylobacterota</taxon>
        <taxon>Epsilonproteobacteria</taxon>
        <taxon>Campylobacterales</taxon>
        <taxon>Campylobacteraceae</taxon>
        <taxon>Campylobacter</taxon>
    </lineage>
</organism>
<dbReference type="RefSeq" id="WP_072222861.1">
    <property type="nucleotide sequence ID" value="NZ_CAKOEK010000015.1"/>
</dbReference>
<evidence type="ECO:0000313" key="3">
    <source>
        <dbReference type="EMBL" id="ECR2422344.1"/>
    </source>
</evidence>
<evidence type="ECO:0000259" key="2">
    <source>
        <dbReference type="Pfam" id="PF13193"/>
    </source>
</evidence>
<dbReference type="Gene3D" id="3.40.50.12780">
    <property type="entry name" value="N-terminal domain of ligase-like"/>
    <property type="match status" value="1"/>
</dbReference>
<sequence length="452" mass="51791">MDNFSDKFVDRLEKYDQHIPAIIDNDKVYSYDELNLLKKKYILKLQEKASKYDTIAIIGDYSINTISFLLACIKTRMNVVPIIKDVHYMEKIKESGARWVFESDDFFEFDNDVKYEIVSRINASDDSAMVLFSSGSTGKPKAIVHSLNMLLKSYMEKKIRSINMLLFLMFDHIGGINTLFNVLATGSCGIIVEERKNMKSIASAIEKYKISILPASPSFLNLFLISGVYLKYDLSSLKFITYGTEKMPDALLEKLRKVFSNVRFHQTFGTSEVGITQTSTYNDFIRLENVDYKIVNNELYIKSKTQSLGYLNSDNSSFRNDGYFATGDLVETCMHQGKEYIKIIGRNKEMINVGGEKVLPSEVEEVILKLPYIKDCLVFGENNAITGQSVSLKVVLDLKELGVEKISNTELKKKIRSYCKDKLALYKIPSKVEIVEYLEISDRFKKIRNKNR</sequence>
<keyword evidence="3" id="KW-0436">Ligase</keyword>
<dbReference type="InterPro" id="IPR020845">
    <property type="entry name" value="AMP-binding_CS"/>
</dbReference>
<dbReference type="InterPro" id="IPR025110">
    <property type="entry name" value="AMP-bd_C"/>
</dbReference>
<dbReference type="PANTHER" id="PTHR43201:SF32">
    <property type="entry name" value="2-SUCCINYLBENZOATE--COA LIGASE, CHLOROPLASTIC_PEROXISOMAL"/>
    <property type="match status" value="1"/>
</dbReference>
<dbReference type="GO" id="GO:0006631">
    <property type="term" value="P:fatty acid metabolic process"/>
    <property type="evidence" value="ECO:0007669"/>
    <property type="project" value="TreeGrafter"/>
</dbReference>
<accession>A0A6C7VUL8</accession>
<dbReference type="PANTHER" id="PTHR43201">
    <property type="entry name" value="ACYL-COA SYNTHETASE"/>
    <property type="match status" value="1"/>
</dbReference>
<dbReference type="SUPFAM" id="SSF56801">
    <property type="entry name" value="Acetyl-CoA synthetase-like"/>
    <property type="match status" value="1"/>
</dbReference>
<dbReference type="Gene3D" id="3.30.300.30">
    <property type="match status" value="1"/>
</dbReference>
<protein>
    <submittedName>
        <fullName evidence="3">Long-chain fatty acid--CoA ligase</fullName>
    </submittedName>
</protein>
<dbReference type="CDD" id="cd04433">
    <property type="entry name" value="AFD_class_I"/>
    <property type="match status" value="1"/>
</dbReference>
<dbReference type="Pfam" id="PF00501">
    <property type="entry name" value="AMP-binding"/>
    <property type="match status" value="1"/>
</dbReference>
<evidence type="ECO:0000259" key="1">
    <source>
        <dbReference type="Pfam" id="PF00501"/>
    </source>
</evidence>
<dbReference type="AlphaFoldDB" id="A0A6C7VUL8"/>
<name>A0A6C7VUL8_CAMCO</name>
<dbReference type="PROSITE" id="PS00455">
    <property type="entry name" value="AMP_BINDING"/>
    <property type="match status" value="1"/>
</dbReference>
<dbReference type="Pfam" id="PF13193">
    <property type="entry name" value="AMP-binding_C"/>
    <property type="match status" value="1"/>
</dbReference>
<dbReference type="InterPro" id="IPR045851">
    <property type="entry name" value="AMP-bd_C_sf"/>
</dbReference>
<comment type="caution">
    <text evidence="3">The sequence shown here is derived from an EMBL/GenBank/DDBJ whole genome shotgun (WGS) entry which is preliminary data.</text>
</comment>
<gene>
    <name evidence="3" type="ORF">F1F38_01635</name>
</gene>